<dbReference type="GO" id="GO:0015297">
    <property type="term" value="F:antiporter activity"/>
    <property type="evidence" value="ECO:0007669"/>
    <property type="project" value="InterPro"/>
</dbReference>
<dbReference type="GO" id="GO:0016020">
    <property type="term" value="C:membrane"/>
    <property type="evidence" value="ECO:0007669"/>
    <property type="project" value="InterPro"/>
</dbReference>
<reference evidence="2 3" key="1">
    <citation type="submission" date="2019-11" db="EMBL/GenBank/DDBJ databases">
        <title>Whole genome sequence of Oryza granulata.</title>
        <authorList>
            <person name="Li W."/>
        </authorList>
    </citation>
    <scope>NUCLEOTIDE SEQUENCE [LARGE SCALE GENOMIC DNA]</scope>
    <source>
        <strain evidence="3">cv. Menghai</strain>
        <tissue evidence="2">Leaf</tissue>
    </source>
</reference>
<accession>A0A6G1EZT3</accession>
<dbReference type="PANTHER" id="PTHR11206">
    <property type="entry name" value="MULTIDRUG RESISTANCE PROTEIN"/>
    <property type="match status" value="1"/>
</dbReference>
<dbReference type="InterPro" id="IPR002528">
    <property type="entry name" value="MATE_fam"/>
</dbReference>
<keyword evidence="3" id="KW-1185">Reference proteome</keyword>
<dbReference type="EMBL" id="SPHZ02000002">
    <property type="protein sequence ID" value="KAF0930095.1"/>
    <property type="molecule type" value="Genomic_DNA"/>
</dbReference>
<sequence>MEEATVDEPLLAVPRGGDGEDGAMAAAAAVEVKRLLRLAGPLVASFLLRNAVQIVSVMFVGHLGDLQVAVASFAVSLANMTGFSVLTGMASALDTLCGQAFGARQHRLLGIYVQRAILDPAIAAEAGAYVRAAHLPVRFLQAQSIVVPVDVSSAVTAVTHVAVCWVLVYKAGMGSRGAALSGGVTYWTNLAILALYVRLSSACETTWTGFSMDAFQGAPLVHRARRAVRHDGLVGDIIWWSFELLVLLSGNLPNPKLETSILSICMNTHCFSTVQGAIWHLLIFKVAGSLEQQDWQRESPWP</sequence>
<evidence type="ECO:0008006" key="4">
    <source>
        <dbReference type="Google" id="ProtNLM"/>
    </source>
</evidence>
<organism evidence="2 3">
    <name type="scientific">Oryza meyeriana var. granulata</name>
    <dbReference type="NCBI Taxonomy" id="110450"/>
    <lineage>
        <taxon>Eukaryota</taxon>
        <taxon>Viridiplantae</taxon>
        <taxon>Streptophyta</taxon>
        <taxon>Embryophyta</taxon>
        <taxon>Tracheophyta</taxon>
        <taxon>Spermatophyta</taxon>
        <taxon>Magnoliopsida</taxon>
        <taxon>Liliopsida</taxon>
        <taxon>Poales</taxon>
        <taxon>Poaceae</taxon>
        <taxon>BOP clade</taxon>
        <taxon>Oryzoideae</taxon>
        <taxon>Oryzeae</taxon>
        <taxon>Oryzinae</taxon>
        <taxon>Oryza</taxon>
        <taxon>Oryza meyeriana</taxon>
    </lineage>
</organism>
<comment type="caution">
    <text evidence="2">The sequence shown here is derived from an EMBL/GenBank/DDBJ whole genome shotgun (WGS) entry which is preliminary data.</text>
</comment>
<evidence type="ECO:0000256" key="1">
    <source>
        <dbReference type="ARBA" id="ARBA00010199"/>
    </source>
</evidence>
<protein>
    <recommendedName>
        <fullName evidence="4">Protein DETOXIFICATION</fullName>
    </recommendedName>
</protein>
<dbReference type="Proteomes" id="UP000479710">
    <property type="component" value="Unassembled WGS sequence"/>
</dbReference>
<dbReference type="AlphaFoldDB" id="A0A6G1EZT3"/>
<dbReference type="OrthoDB" id="2126698at2759"/>
<gene>
    <name evidence="2" type="ORF">E2562_027925</name>
</gene>
<dbReference type="GO" id="GO:0042910">
    <property type="term" value="F:xenobiotic transmembrane transporter activity"/>
    <property type="evidence" value="ECO:0007669"/>
    <property type="project" value="InterPro"/>
</dbReference>
<proteinExistence type="inferred from homology"/>
<evidence type="ECO:0000313" key="3">
    <source>
        <dbReference type="Proteomes" id="UP000479710"/>
    </source>
</evidence>
<dbReference type="Pfam" id="PF01554">
    <property type="entry name" value="MatE"/>
    <property type="match status" value="1"/>
</dbReference>
<name>A0A6G1EZT3_9ORYZ</name>
<evidence type="ECO:0000313" key="2">
    <source>
        <dbReference type="EMBL" id="KAF0930095.1"/>
    </source>
</evidence>
<comment type="similarity">
    <text evidence="1">Belongs to the multi antimicrobial extrusion (MATE) (TC 2.A.66.1) family.</text>
</comment>